<name>A0ACB8N168_CITSI</name>
<organism evidence="1 2">
    <name type="scientific">Citrus sinensis</name>
    <name type="common">Sweet orange</name>
    <name type="synonym">Citrus aurantium var. sinensis</name>
    <dbReference type="NCBI Taxonomy" id="2711"/>
    <lineage>
        <taxon>Eukaryota</taxon>
        <taxon>Viridiplantae</taxon>
        <taxon>Streptophyta</taxon>
        <taxon>Embryophyta</taxon>
        <taxon>Tracheophyta</taxon>
        <taxon>Spermatophyta</taxon>
        <taxon>Magnoliopsida</taxon>
        <taxon>eudicotyledons</taxon>
        <taxon>Gunneridae</taxon>
        <taxon>Pentapetalae</taxon>
        <taxon>rosids</taxon>
        <taxon>malvids</taxon>
        <taxon>Sapindales</taxon>
        <taxon>Rutaceae</taxon>
        <taxon>Aurantioideae</taxon>
        <taxon>Citrus</taxon>
    </lineage>
</organism>
<keyword evidence="2" id="KW-1185">Reference proteome</keyword>
<protein>
    <submittedName>
        <fullName evidence="1">Uncharacterized protein</fullName>
    </submittedName>
</protein>
<evidence type="ECO:0000313" key="1">
    <source>
        <dbReference type="EMBL" id="KAH9791836.1"/>
    </source>
</evidence>
<reference evidence="2" key="1">
    <citation type="journal article" date="2023" name="Hortic. Res.">
        <title>A chromosome-level phased genome enabling allele-level studies in sweet orange: a case study on citrus Huanglongbing tolerance.</title>
        <authorList>
            <person name="Wu B."/>
            <person name="Yu Q."/>
            <person name="Deng Z."/>
            <person name="Duan Y."/>
            <person name="Luo F."/>
            <person name="Gmitter F. Jr."/>
        </authorList>
    </citation>
    <scope>NUCLEOTIDE SEQUENCE [LARGE SCALE GENOMIC DNA]</scope>
    <source>
        <strain evidence="2">cv. Valencia</strain>
    </source>
</reference>
<dbReference type="EMBL" id="CM039171">
    <property type="protein sequence ID" value="KAH9791836.1"/>
    <property type="molecule type" value="Genomic_DNA"/>
</dbReference>
<comment type="caution">
    <text evidence="1">The sequence shown here is derived from an EMBL/GenBank/DDBJ whole genome shotgun (WGS) entry which is preliminary data.</text>
</comment>
<accession>A0ACB8N168</accession>
<proteinExistence type="predicted"/>
<gene>
    <name evidence="1" type="ORF">KPL71_003890</name>
</gene>
<dbReference type="Proteomes" id="UP000829398">
    <property type="component" value="Chromosome 2"/>
</dbReference>
<evidence type="ECO:0000313" key="2">
    <source>
        <dbReference type="Proteomes" id="UP000829398"/>
    </source>
</evidence>
<sequence length="425" mass="48351">MDVEIEAIKQNDTWELTELPEGGKKIGVKWVYKTKFNENGEVDKYKARLVVKGYSQQHGVDYTEVFAPVARMETIRLVVALAAKKGCAIYQLDVKSTFLYGELNEEALYDLKQAPRAWYSRIEAYFLKEGFEKCDYEHTLFIKTGKEGKLLILSLYVDDLIFTGNDELMVSEFKSSMKHEFDMADLGKMRYFLAEFKRCVYQSEKICIRGVAKVWDGWKQLSSKSNCPRYMENPTELHLQVAKRVLRYLKGTLDFGIFYKKGGNNELIAYTDSDYAGDLEDRKSTSGYVFLLSSGAVSWLSKKQPVVSLSTTEVEFITAAFCACQTVWLKRVLDNLGLKQGKTTIIQCDSSSAIKLSKNPVMHGRSKHIDVRFHFIRELTKAGTVELVYCSTQEQLADVMTKPLKLDVFLKLSASLGVCSETDVN</sequence>